<dbReference type="InterPro" id="IPR011050">
    <property type="entry name" value="Pectin_lyase_fold/virulence"/>
</dbReference>
<keyword evidence="4" id="KW-0472">Membrane</keyword>
<dbReference type="InterPro" id="IPR012334">
    <property type="entry name" value="Pectin_lyas_fold"/>
</dbReference>
<feature type="compositionally biased region" description="Acidic residues" evidence="3">
    <location>
        <begin position="59"/>
        <end position="81"/>
    </location>
</feature>
<accession>E1SSW1</accession>
<organism evidence="5 6">
    <name type="scientific">Ferrimonas balearica (strain DSM 9799 / CCM 4581 / KCTC 23876 / PAT)</name>
    <dbReference type="NCBI Taxonomy" id="550540"/>
    <lineage>
        <taxon>Bacteria</taxon>
        <taxon>Pseudomonadati</taxon>
        <taxon>Pseudomonadota</taxon>
        <taxon>Gammaproteobacteria</taxon>
        <taxon>Alteromonadales</taxon>
        <taxon>Ferrimonadaceae</taxon>
        <taxon>Ferrimonas</taxon>
    </lineage>
</organism>
<keyword evidence="1" id="KW-0479">Metal-binding</keyword>
<dbReference type="AlphaFoldDB" id="E1SSW1"/>
<keyword evidence="4" id="KW-1133">Transmembrane helix</keyword>
<dbReference type="PANTHER" id="PTHR42970:SF1">
    <property type="entry name" value="PECTATE LYASE C-RELATED"/>
    <property type="match status" value="1"/>
</dbReference>
<dbReference type="SUPFAM" id="SSF51126">
    <property type="entry name" value="Pectin lyase-like"/>
    <property type="match status" value="1"/>
</dbReference>
<feature type="compositionally biased region" description="Pro residues" evidence="3">
    <location>
        <begin position="44"/>
        <end position="58"/>
    </location>
</feature>
<dbReference type="GO" id="GO:0016829">
    <property type="term" value="F:lyase activity"/>
    <property type="evidence" value="ECO:0007669"/>
    <property type="project" value="UniProtKB-KW"/>
</dbReference>
<dbReference type="EMBL" id="CP002209">
    <property type="protein sequence ID" value="ADN77115.1"/>
    <property type="molecule type" value="Genomic_DNA"/>
</dbReference>
<dbReference type="GO" id="GO:0046872">
    <property type="term" value="F:metal ion binding"/>
    <property type="evidence" value="ECO:0007669"/>
    <property type="project" value="UniProtKB-KW"/>
</dbReference>
<evidence type="ECO:0000256" key="1">
    <source>
        <dbReference type="ARBA" id="ARBA00022723"/>
    </source>
</evidence>
<keyword evidence="4" id="KW-0812">Transmembrane</keyword>
<keyword evidence="5" id="KW-0456">Lyase</keyword>
<reference evidence="5 6" key="1">
    <citation type="journal article" date="2010" name="Stand. Genomic Sci.">
        <title>Complete genome sequence of Ferrimonas balearica type strain (PAT).</title>
        <authorList>
            <person name="Nolan M."/>
            <person name="Sikorski J."/>
            <person name="Davenport K."/>
            <person name="Lucas S."/>
            <person name="Glavina Del Rio T."/>
            <person name="Tice H."/>
            <person name="Cheng J."/>
            <person name="Goodwin L."/>
            <person name="Pitluck S."/>
            <person name="Liolios K."/>
            <person name="Ivanova N."/>
            <person name="Mavromatis K."/>
            <person name="Ovchinnikova G."/>
            <person name="Pati A."/>
            <person name="Chen A."/>
            <person name="Palaniappan K."/>
            <person name="Land M."/>
            <person name="Hauser L."/>
            <person name="Chang Y."/>
            <person name="Jeffries C."/>
            <person name="Tapia R."/>
            <person name="Brettin T."/>
            <person name="Detter J."/>
            <person name="Han C."/>
            <person name="Yasawong M."/>
            <person name="Rohde M."/>
            <person name="Tindall B."/>
            <person name="Goker M."/>
            <person name="Woyke T."/>
            <person name="Bristow J."/>
            <person name="Eisen J."/>
            <person name="Markowitz V."/>
            <person name="Hugenholtz P."/>
            <person name="Kyrpides N."/>
            <person name="Klenk H."/>
            <person name="Lapidus A."/>
        </authorList>
    </citation>
    <scope>NUCLEOTIDE SEQUENCE [LARGE SCALE GENOMIC DNA]</scope>
    <source>
        <strain evidence="6">DSM 9799 / CCM 4581 / KCTC 23876 / PAT</strain>
    </source>
</reference>
<keyword evidence="6" id="KW-1185">Reference proteome</keyword>
<keyword evidence="2" id="KW-0325">Glycoprotein</keyword>
<feature type="region of interest" description="Disordered" evidence="3">
    <location>
        <begin position="31"/>
        <end position="113"/>
    </location>
</feature>
<dbReference type="eggNOG" id="COG3866">
    <property type="taxonomic scope" value="Bacteria"/>
</dbReference>
<evidence type="ECO:0000256" key="4">
    <source>
        <dbReference type="SAM" id="Phobius"/>
    </source>
</evidence>
<dbReference type="OrthoDB" id="191551at2"/>
<proteinExistence type="predicted"/>
<gene>
    <name evidence="5" type="ordered locus">Fbal_2913</name>
</gene>
<dbReference type="PROSITE" id="PS51257">
    <property type="entry name" value="PROKAR_LIPOPROTEIN"/>
    <property type="match status" value="1"/>
</dbReference>
<feature type="compositionally biased region" description="Pro residues" evidence="3">
    <location>
        <begin position="82"/>
        <end position="102"/>
    </location>
</feature>
<dbReference type="HOGENOM" id="CLU_036782_1_0_6"/>
<protein>
    <submittedName>
        <fullName evidence="5">Pectate lyase</fullName>
    </submittedName>
</protein>
<name>E1SSW1_FERBD</name>
<dbReference type="Gene3D" id="2.160.20.10">
    <property type="entry name" value="Single-stranded right-handed beta-helix, Pectin lyase-like"/>
    <property type="match status" value="1"/>
</dbReference>
<feature type="transmembrane region" description="Helical" evidence="4">
    <location>
        <begin position="12"/>
        <end position="30"/>
    </location>
</feature>
<dbReference type="KEGG" id="fbl:Fbal_2913"/>
<sequence length="543" mass="58370">MTWRAWLNVWRTGLKILVLSVPVVMIGSISTGCSEQSSSSSEPDPAPDPSPDPSPEPSPDPDPDPAPEPDPDPAPEPEPDPDPGPTPEPGPDPDPEPSPGDCPQPANGELPIVPCKVGFGITTPAGSGRNLNPPKTTVHKVTNLNASGDGSLLACIEASGPRVCVFETSGTIDMTELGMVSINNDYITIAGQTAPSPGIMIRGISLRIEASDVLIQHVRVRTGDAIEGRTPGDRDGIYAIGKSDDTSRQPHNLVFDHVSVSWGIDETFTVKDTAKNVDILNSIVSEGLWYNMHPKGGHSKGLMMSAENMLVQGNLMAHHDDRAPLETTPSAITVNNVTYNTRQVAMRLSPLSNNDAHSGKTRTTTVAGNVRLKGPNSEESRDSAWVVVNEDRSGSKIYIENNLCDGWENPSWPCVRVDSEKGESFRVKEPPLWIEGLKVLPADDTLDYVLTNAGARPKDRDEVDSRIINDVINGTGQIINCVGTKNFEYDGRKIDCEAANAGGWPEMAVNTHTLTLPEEINGLDDSGYTNLEVWLHQLASAVE</sequence>
<dbReference type="CAZy" id="PL1">
    <property type="family name" value="Polysaccharide Lyase Family 1"/>
</dbReference>
<dbReference type="PANTHER" id="PTHR42970">
    <property type="entry name" value="PECTATE LYASE C-RELATED"/>
    <property type="match status" value="1"/>
</dbReference>
<evidence type="ECO:0000256" key="3">
    <source>
        <dbReference type="SAM" id="MobiDB-lite"/>
    </source>
</evidence>
<evidence type="ECO:0000313" key="5">
    <source>
        <dbReference type="EMBL" id="ADN77115.1"/>
    </source>
</evidence>
<evidence type="ECO:0000256" key="2">
    <source>
        <dbReference type="ARBA" id="ARBA00023180"/>
    </source>
</evidence>
<dbReference type="Proteomes" id="UP000006683">
    <property type="component" value="Chromosome"/>
</dbReference>
<evidence type="ECO:0000313" key="6">
    <source>
        <dbReference type="Proteomes" id="UP000006683"/>
    </source>
</evidence>
<dbReference type="STRING" id="550540.Fbal_2913"/>
<dbReference type="InterPro" id="IPR052063">
    <property type="entry name" value="Polysaccharide_Lyase_1"/>
</dbReference>